<dbReference type="PROSITE" id="PS00086">
    <property type="entry name" value="CYTOCHROME_P450"/>
    <property type="match status" value="1"/>
</dbReference>
<evidence type="ECO:0000256" key="6">
    <source>
        <dbReference type="ARBA" id="ARBA00023033"/>
    </source>
</evidence>
<dbReference type="PRINTS" id="PR00465">
    <property type="entry name" value="EP450IV"/>
</dbReference>
<keyword evidence="8" id="KW-0812">Transmembrane</keyword>
<dbReference type="Pfam" id="PF00067">
    <property type="entry name" value="p450"/>
    <property type="match status" value="1"/>
</dbReference>
<dbReference type="SUPFAM" id="SSF48264">
    <property type="entry name" value="Cytochrome P450"/>
    <property type="match status" value="1"/>
</dbReference>
<dbReference type="InterPro" id="IPR050121">
    <property type="entry name" value="Cytochrome_P450_monoxygenase"/>
</dbReference>
<keyword evidence="7" id="KW-0560">Oxidoreductase</keyword>
<evidence type="ECO:0000256" key="3">
    <source>
        <dbReference type="ARBA" id="ARBA00022617"/>
    </source>
</evidence>
<reference evidence="9 10" key="1">
    <citation type="submission" date="2024-03" db="EMBL/GenBank/DDBJ databases">
        <title>A high-quality draft genome sequence of Diaporthe vaccinii, a causative agent of upright dieback and viscid rot disease in cranberry plants.</title>
        <authorList>
            <person name="Sarrasin M."/>
            <person name="Lang B.F."/>
            <person name="Burger G."/>
        </authorList>
    </citation>
    <scope>NUCLEOTIDE SEQUENCE [LARGE SCALE GENOMIC DNA]</scope>
    <source>
        <strain evidence="9 10">IS7</strain>
    </source>
</reference>
<keyword evidence="5 7" id="KW-0408">Iron</keyword>
<keyword evidence="3 7" id="KW-0349">Heme</keyword>
<evidence type="ECO:0000313" key="9">
    <source>
        <dbReference type="EMBL" id="KAL2273393.1"/>
    </source>
</evidence>
<dbReference type="InterPro" id="IPR001128">
    <property type="entry name" value="Cyt_P450"/>
</dbReference>
<organism evidence="9 10">
    <name type="scientific">Diaporthe vaccinii</name>
    <dbReference type="NCBI Taxonomy" id="105482"/>
    <lineage>
        <taxon>Eukaryota</taxon>
        <taxon>Fungi</taxon>
        <taxon>Dikarya</taxon>
        <taxon>Ascomycota</taxon>
        <taxon>Pezizomycotina</taxon>
        <taxon>Sordariomycetes</taxon>
        <taxon>Sordariomycetidae</taxon>
        <taxon>Diaporthales</taxon>
        <taxon>Diaporthaceae</taxon>
        <taxon>Diaporthe</taxon>
        <taxon>Diaporthe eres species complex</taxon>
    </lineage>
</organism>
<evidence type="ECO:0000313" key="10">
    <source>
        <dbReference type="Proteomes" id="UP001600888"/>
    </source>
</evidence>
<keyword evidence="8" id="KW-0472">Membrane</keyword>
<proteinExistence type="inferred from homology"/>
<evidence type="ECO:0000256" key="5">
    <source>
        <dbReference type="ARBA" id="ARBA00023004"/>
    </source>
</evidence>
<gene>
    <name evidence="9" type="ORF">FJTKL_04564</name>
</gene>
<keyword evidence="10" id="KW-1185">Reference proteome</keyword>
<keyword evidence="8" id="KW-1133">Transmembrane helix</keyword>
<dbReference type="PANTHER" id="PTHR24305">
    <property type="entry name" value="CYTOCHROME P450"/>
    <property type="match status" value="1"/>
</dbReference>
<evidence type="ECO:0000256" key="1">
    <source>
        <dbReference type="ARBA" id="ARBA00001971"/>
    </source>
</evidence>
<dbReference type="InterPro" id="IPR002403">
    <property type="entry name" value="Cyt_P450_E_grp-IV"/>
</dbReference>
<keyword evidence="6 7" id="KW-0503">Monooxygenase</keyword>
<evidence type="ECO:0000256" key="4">
    <source>
        <dbReference type="ARBA" id="ARBA00022723"/>
    </source>
</evidence>
<dbReference type="InterPro" id="IPR017972">
    <property type="entry name" value="Cyt_P450_CS"/>
</dbReference>
<feature type="transmembrane region" description="Helical" evidence="8">
    <location>
        <begin position="12"/>
        <end position="33"/>
    </location>
</feature>
<name>A0ABR4DSR5_9PEZI</name>
<accession>A0ABR4DSR5</accession>
<evidence type="ECO:0000256" key="8">
    <source>
        <dbReference type="SAM" id="Phobius"/>
    </source>
</evidence>
<evidence type="ECO:0008006" key="11">
    <source>
        <dbReference type="Google" id="ProtNLM"/>
    </source>
</evidence>
<dbReference type="Gene3D" id="1.10.630.10">
    <property type="entry name" value="Cytochrome P450"/>
    <property type="match status" value="1"/>
</dbReference>
<dbReference type="PANTHER" id="PTHR24305:SF226">
    <property type="entry name" value="CYTOCHROME P450 MONOOXYGENASE"/>
    <property type="match status" value="1"/>
</dbReference>
<protein>
    <recommendedName>
        <fullName evidence="11">Cytochrome P450</fullName>
    </recommendedName>
</protein>
<comment type="similarity">
    <text evidence="2 7">Belongs to the cytochrome P450 family.</text>
</comment>
<dbReference type="EMBL" id="JBAWTH010000188">
    <property type="protein sequence ID" value="KAL2273393.1"/>
    <property type="molecule type" value="Genomic_DNA"/>
</dbReference>
<sequence length="520" mass="58404">MFAFESLSLESLLIWARYFVLLLVPSLILLSAYRSFLHPLRKYPGPWLAKITDGYGGYNAIRMRFHLAVLGDHERYGPVFRQAPNRLVFNTTTALQDIYNSERIGKSWVYTTLRMAKTSPNIFNVLDKQLHRTKRKVIGQAVTERAMRLFESTLQQQVDIFIEQLRSSKEPVDITPRCRQVGLDTIGLLAFGYEFNTQRSPEHRFMLDGLFAGNYKSNCFFHFPLLQDLGLETLLASVSGRSRARFWELMDKITTGRLSMGKNVRHDLVSFVADGTQGASMDDAQLRELLFSEGLFFVAAGGDTTAAALGGLFFYLSREVNAEAYRKLADEIRTTFSGAEEIHSGPKLSSCHYLRACIDEAMRMSPPVPGVAWRQQAAEDPQKDQPLIIDGYLVPPGTQIGVSAYALHHNENYFPSPFSFKPERWLDAAQAASMRPAFMPFSVGSRSCAGKAMAYLEASLVVAKTLWYFDFEATPGELGRVGGGAPGKGLGREREDEYQLYDIFAASHTGPYLVLNERNQ</sequence>
<keyword evidence="4 7" id="KW-0479">Metal-binding</keyword>
<evidence type="ECO:0000256" key="7">
    <source>
        <dbReference type="RuleBase" id="RU000461"/>
    </source>
</evidence>
<evidence type="ECO:0000256" key="2">
    <source>
        <dbReference type="ARBA" id="ARBA00010617"/>
    </source>
</evidence>
<comment type="caution">
    <text evidence="9">The sequence shown here is derived from an EMBL/GenBank/DDBJ whole genome shotgun (WGS) entry which is preliminary data.</text>
</comment>
<dbReference type="Proteomes" id="UP001600888">
    <property type="component" value="Unassembled WGS sequence"/>
</dbReference>
<dbReference type="PRINTS" id="PR00385">
    <property type="entry name" value="P450"/>
</dbReference>
<dbReference type="InterPro" id="IPR036396">
    <property type="entry name" value="Cyt_P450_sf"/>
</dbReference>
<comment type="cofactor">
    <cofactor evidence="1">
        <name>heme</name>
        <dbReference type="ChEBI" id="CHEBI:30413"/>
    </cofactor>
</comment>